<dbReference type="PANTHER" id="PTHR30055">
    <property type="entry name" value="HTH-TYPE TRANSCRIPTIONAL REGULATOR RUTR"/>
    <property type="match status" value="1"/>
</dbReference>
<accession>A0A6I8LHV5</accession>
<dbReference type="Pfam" id="PF17920">
    <property type="entry name" value="TetR_C_16"/>
    <property type="match status" value="1"/>
</dbReference>
<feature type="domain" description="HTH tetR-type" evidence="4">
    <location>
        <begin position="11"/>
        <end position="71"/>
    </location>
</feature>
<dbReference type="PANTHER" id="PTHR30055:SF235">
    <property type="entry name" value="TRANSCRIPTIONAL REGULATORY PROTEIN"/>
    <property type="match status" value="1"/>
</dbReference>
<dbReference type="PROSITE" id="PS01081">
    <property type="entry name" value="HTH_TETR_1"/>
    <property type="match status" value="1"/>
</dbReference>
<dbReference type="SUPFAM" id="SSF46689">
    <property type="entry name" value="Homeodomain-like"/>
    <property type="match status" value="1"/>
</dbReference>
<feature type="region of interest" description="Disordered" evidence="3">
    <location>
        <begin position="198"/>
        <end position="218"/>
    </location>
</feature>
<evidence type="ECO:0000256" key="3">
    <source>
        <dbReference type="SAM" id="MobiDB-lite"/>
    </source>
</evidence>
<evidence type="ECO:0000256" key="2">
    <source>
        <dbReference type="PROSITE-ProRule" id="PRU00335"/>
    </source>
</evidence>
<evidence type="ECO:0000256" key="1">
    <source>
        <dbReference type="ARBA" id="ARBA00023125"/>
    </source>
</evidence>
<feature type="compositionally biased region" description="Low complexity" evidence="3">
    <location>
        <begin position="198"/>
        <end position="211"/>
    </location>
</feature>
<keyword evidence="6" id="KW-1185">Reference proteome</keyword>
<dbReference type="Pfam" id="PF00440">
    <property type="entry name" value="TetR_N"/>
    <property type="match status" value="1"/>
</dbReference>
<feature type="DNA-binding region" description="H-T-H motif" evidence="2">
    <location>
        <begin position="34"/>
        <end position="53"/>
    </location>
</feature>
<dbReference type="InterPro" id="IPR050109">
    <property type="entry name" value="HTH-type_TetR-like_transc_reg"/>
</dbReference>
<dbReference type="GO" id="GO:0003700">
    <property type="term" value="F:DNA-binding transcription factor activity"/>
    <property type="evidence" value="ECO:0007669"/>
    <property type="project" value="TreeGrafter"/>
</dbReference>
<evidence type="ECO:0000313" key="5">
    <source>
        <dbReference type="EMBL" id="VVJ16681.1"/>
    </source>
</evidence>
<dbReference type="GO" id="GO:0000976">
    <property type="term" value="F:transcription cis-regulatory region binding"/>
    <property type="evidence" value="ECO:0007669"/>
    <property type="project" value="TreeGrafter"/>
</dbReference>
<evidence type="ECO:0000313" key="6">
    <source>
        <dbReference type="Proteomes" id="UP000399805"/>
    </source>
</evidence>
<name>A0A6I8LHV5_9PSEU</name>
<dbReference type="EMBL" id="CABVGP010000001">
    <property type="protein sequence ID" value="VVJ16681.1"/>
    <property type="molecule type" value="Genomic_DNA"/>
</dbReference>
<dbReference type="SUPFAM" id="SSF48498">
    <property type="entry name" value="Tetracyclin repressor-like, C-terminal domain"/>
    <property type="match status" value="1"/>
</dbReference>
<dbReference type="Proteomes" id="UP000399805">
    <property type="component" value="Unassembled WGS sequence"/>
</dbReference>
<dbReference type="Gene3D" id="1.10.10.60">
    <property type="entry name" value="Homeodomain-like"/>
    <property type="match status" value="1"/>
</dbReference>
<protein>
    <recommendedName>
        <fullName evidence="4">HTH tetR-type domain-containing protein</fullName>
    </recommendedName>
</protein>
<dbReference type="AlphaFoldDB" id="A0A6I8LHV5"/>
<dbReference type="InterPro" id="IPR023772">
    <property type="entry name" value="DNA-bd_HTH_TetR-type_CS"/>
</dbReference>
<dbReference type="InterPro" id="IPR001647">
    <property type="entry name" value="HTH_TetR"/>
</dbReference>
<dbReference type="PROSITE" id="PS50977">
    <property type="entry name" value="HTH_TETR_2"/>
    <property type="match status" value="1"/>
</dbReference>
<dbReference type="RefSeq" id="WP_230862394.1">
    <property type="nucleotide sequence ID" value="NZ_CABVGP010000001.1"/>
</dbReference>
<dbReference type="InterPro" id="IPR009057">
    <property type="entry name" value="Homeodomain-like_sf"/>
</dbReference>
<keyword evidence="1 2" id="KW-0238">DNA-binding</keyword>
<reference evidence="5 6" key="1">
    <citation type="submission" date="2019-09" db="EMBL/GenBank/DDBJ databases">
        <authorList>
            <person name="Leyn A S."/>
        </authorList>
    </citation>
    <scope>NUCLEOTIDE SEQUENCE [LARGE SCALE GENOMIC DNA]</scope>
    <source>
        <strain evidence="5">AA231_1</strain>
    </source>
</reference>
<sequence>MARAGRRPGQTETREKILDAARHRFAELGYDGATVRGIAADAGVNAALLHHFFGSKQQLFAAAMNLPVNPAELVPAILAGPRASLGERLVRAFLAVWAAPEGRTPFIAMLRAAATNEQVALMMRQFIERTVLAEVAKALDVPRIRVTGIAAQMMGVALLRYVIKLPPLAEADDEEIVALLAPVAQYYLDGRKLDSGQLDSGQLDGGQLDSGKTVGPPP</sequence>
<dbReference type="InterPro" id="IPR036271">
    <property type="entry name" value="Tet_transcr_reg_TetR-rel_C_sf"/>
</dbReference>
<dbReference type="Gene3D" id="1.10.357.10">
    <property type="entry name" value="Tetracycline Repressor, domain 2"/>
    <property type="match status" value="1"/>
</dbReference>
<evidence type="ECO:0000259" key="4">
    <source>
        <dbReference type="PROSITE" id="PS50977"/>
    </source>
</evidence>
<dbReference type="PRINTS" id="PR00455">
    <property type="entry name" value="HTHTETR"/>
</dbReference>
<proteinExistence type="predicted"/>
<gene>
    <name evidence="5" type="ORF">AA23TX_01702</name>
</gene>
<organism evidence="5 6">
    <name type="scientific">Amycolatopsis camponoti</name>
    <dbReference type="NCBI Taxonomy" id="2606593"/>
    <lineage>
        <taxon>Bacteria</taxon>
        <taxon>Bacillati</taxon>
        <taxon>Actinomycetota</taxon>
        <taxon>Actinomycetes</taxon>
        <taxon>Pseudonocardiales</taxon>
        <taxon>Pseudonocardiaceae</taxon>
        <taxon>Amycolatopsis</taxon>
    </lineage>
</organism>
<dbReference type="InterPro" id="IPR041678">
    <property type="entry name" value="TetR_C_16"/>
</dbReference>